<evidence type="ECO:0000313" key="1">
    <source>
        <dbReference type="EMBL" id="VFS40927.1"/>
    </source>
</evidence>
<proteinExistence type="predicted"/>
<dbReference type="EMBL" id="CAADIW010000049">
    <property type="protein sequence ID" value="VFS40927.1"/>
    <property type="molecule type" value="Genomic_DNA"/>
</dbReference>
<dbReference type="Proteomes" id="UP000351155">
    <property type="component" value="Unassembled WGS sequence"/>
</dbReference>
<dbReference type="AlphaFoldDB" id="A0A484YY21"/>
<protein>
    <submittedName>
        <fullName evidence="1">Uncharacterized protein</fullName>
    </submittedName>
</protein>
<gene>
    <name evidence="1" type="ORF">NCTC12126_04392</name>
</gene>
<organism evidence="1 2">
    <name type="scientific">Enterobacter cancerogenus</name>
    <dbReference type="NCBI Taxonomy" id="69218"/>
    <lineage>
        <taxon>Bacteria</taxon>
        <taxon>Pseudomonadati</taxon>
        <taxon>Pseudomonadota</taxon>
        <taxon>Gammaproteobacteria</taxon>
        <taxon>Enterobacterales</taxon>
        <taxon>Enterobacteriaceae</taxon>
        <taxon>Enterobacter</taxon>
        <taxon>Enterobacter cloacae complex</taxon>
    </lineage>
</organism>
<reference evidence="1 2" key="1">
    <citation type="submission" date="2019-03" db="EMBL/GenBank/DDBJ databases">
        <authorList>
            <consortium name="Pathogen Informatics"/>
        </authorList>
    </citation>
    <scope>NUCLEOTIDE SEQUENCE [LARGE SCALE GENOMIC DNA]</scope>
    <source>
        <strain evidence="1 2">NCTC12126</strain>
    </source>
</reference>
<sequence length="64" mass="7213">MTNKQLLLQLYAETVTLGRYIELEKYAKYPLTAMHPNLNPEDLSGEKLIKLITASVTNMTGQVC</sequence>
<name>A0A484YY21_9ENTR</name>
<evidence type="ECO:0000313" key="2">
    <source>
        <dbReference type="Proteomes" id="UP000351155"/>
    </source>
</evidence>
<accession>A0A484YY21</accession>